<accession>A0ACC6PFW6</accession>
<protein>
    <submittedName>
        <fullName evidence="1">ABC transporter ATP-binding protein</fullName>
    </submittedName>
</protein>
<organism evidence="1 2">
    <name type="scientific">Saccharibacillus sacchari</name>
    <dbReference type="NCBI Taxonomy" id="456493"/>
    <lineage>
        <taxon>Bacteria</taxon>
        <taxon>Bacillati</taxon>
        <taxon>Bacillota</taxon>
        <taxon>Bacilli</taxon>
        <taxon>Bacillales</taxon>
        <taxon>Paenibacillaceae</taxon>
        <taxon>Saccharibacillus</taxon>
    </lineage>
</organism>
<keyword evidence="1" id="KW-0547">Nucleotide-binding</keyword>
<proteinExistence type="predicted"/>
<dbReference type="EMBL" id="JBBKAR010000045">
    <property type="protein sequence ID" value="MEJ8305801.1"/>
    <property type="molecule type" value="Genomic_DNA"/>
</dbReference>
<sequence length="273" mass="29845">MKPNHTFKAEQVVAGYENKTVINGVDLTIPSNQISVIVGSNGCGKSTLLKALARLIKPTSGNITLDGKPIARYPSKQLARIIGLLPQSPIVPEGISVADLVGRGRFPHQSLLGGWSKKDYEAVAEAMDMMDITEFANHNIDELSGGQRQRVWIAMAMAQQTDILFLDEPTTFLDITYQVEILDLLTDLNRKHGTTIVMVLHDINLSARYADHIFALQEGRLIAEGTPAEVITSERVKNVFGLDCAVIPDPVSGSPMIVPKGRYHASEEIVFSN</sequence>
<keyword evidence="1" id="KW-0067">ATP-binding</keyword>
<gene>
    <name evidence="1" type="ORF">WKI47_17970</name>
</gene>
<name>A0ACC6PFW6_9BACL</name>
<evidence type="ECO:0000313" key="2">
    <source>
        <dbReference type="Proteomes" id="UP001380953"/>
    </source>
</evidence>
<reference evidence="1" key="1">
    <citation type="submission" date="2024-03" db="EMBL/GenBank/DDBJ databases">
        <title>Whole genome sequecning of epiphytes from Marcgravia umbellata leaves.</title>
        <authorList>
            <person name="Kumar G."/>
            <person name="Savka M.A."/>
        </authorList>
    </citation>
    <scope>NUCLEOTIDE SEQUENCE</scope>
    <source>
        <strain evidence="1">RIT_BL5</strain>
    </source>
</reference>
<evidence type="ECO:0000313" key="1">
    <source>
        <dbReference type="EMBL" id="MEJ8305801.1"/>
    </source>
</evidence>
<comment type="caution">
    <text evidence="1">The sequence shown here is derived from an EMBL/GenBank/DDBJ whole genome shotgun (WGS) entry which is preliminary data.</text>
</comment>
<keyword evidence="2" id="KW-1185">Reference proteome</keyword>
<dbReference type="Proteomes" id="UP001380953">
    <property type="component" value="Unassembled WGS sequence"/>
</dbReference>